<protein>
    <recommendedName>
        <fullName evidence="4">DNA topoisomerase (ATP-hydrolyzing)</fullName>
        <ecNumber evidence="4">5.6.2.2</ecNumber>
    </recommendedName>
</protein>
<dbReference type="InterPro" id="IPR014721">
    <property type="entry name" value="Ribsml_uS5_D2-typ_fold_subgr"/>
</dbReference>
<dbReference type="SUPFAM" id="SSF55874">
    <property type="entry name" value="ATPase domain of HSP90 chaperone/DNA topoisomerase II/histidine kinase"/>
    <property type="match status" value="1"/>
</dbReference>
<dbReference type="Gene3D" id="3.30.565.10">
    <property type="entry name" value="Histidine kinase-like ATPase, C-terminal domain"/>
    <property type="match status" value="1"/>
</dbReference>
<evidence type="ECO:0000256" key="5">
    <source>
        <dbReference type="ARBA" id="ARBA00022723"/>
    </source>
</evidence>
<dbReference type="InterPro" id="IPR013506">
    <property type="entry name" value="Topo_IIA_bsu_dom2"/>
</dbReference>
<evidence type="ECO:0000256" key="8">
    <source>
        <dbReference type="ARBA" id="ARBA00022842"/>
    </source>
</evidence>
<dbReference type="SMART" id="SM00387">
    <property type="entry name" value="HATPase_c"/>
    <property type="match status" value="1"/>
</dbReference>
<keyword evidence="6" id="KW-0547">Nucleotide-binding</keyword>
<dbReference type="Pfam" id="PF00986">
    <property type="entry name" value="DNA_gyraseB_C"/>
    <property type="match status" value="1"/>
</dbReference>
<dbReference type="EC" id="5.6.2.2" evidence="4"/>
<comment type="similarity">
    <text evidence="3">Belongs to the type II topoisomerase GyrB family.</text>
</comment>
<feature type="compositionally biased region" description="Low complexity" evidence="12">
    <location>
        <begin position="1"/>
        <end position="12"/>
    </location>
</feature>
<accession>A0A381QSG0</accession>
<organism evidence="14">
    <name type="scientific">marine metagenome</name>
    <dbReference type="NCBI Taxonomy" id="408172"/>
    <lineage>
        <taxon>unclassified sequences</taxon>
        <taxon>metagenomes</taxon>
        <taxon>ecological metagenomes</taxon>
    </lineage>
</organism>
<keyword evidence="11" id="KW-0413">Isomerase</keyword>
<dbReference type="Pfam" id="PF01751">
    <property type="entry name" value="Toprim"/>
    <property type="match status" value="1"/>
</dbReference>
<dbReference type="AlphaFoldDB" id="A0A381QSG0"/>
<comment type="catalytic activity">
    <reaction evidence="1">
        <text>ATP-dependent breakage, passage and rejoining of double-stranded DNA.</text>
        <dbReference type="EC" id="5.6.2.2"/>
    </reaction>
</comment>
<evidence type="ECO:0000256" key="3">
    <source>
        <dbReference type="ARBA" id="ARBA00010708"/>
    </source>
</evidence>
<dbReference type="SMART" id="SM00433">
    <property type="entry name" value="TOP2c"/>
    <property type="match status" value="1"/>
</dbReference>
<dbReference type="EMBL" id="UINC01001470">
    <property type="protein sequence ID" value="SUZ81479.1"/>
    <property type="molecule type" value="Genomic_DNA"/>
</dbReference>
<dbReference type="SUPFAM" id="SSF54211">
    <property type="entry name" value="Ribosomal protein S5 domain 2-like"/>
    <property type="match status" value="1"/>
</dbReference>
<evidence type="ECO:0000256" key="12">
    <source>
        <dbReference type="SAM" id="MobiDB-lite"/>
    </source>
</evidence>
<dbReference type="Gene3D" id="3.30.230.10">
    <property type="match status" value="1"/>
</dbReference>
<evidence type="ECO:0000313" key="14">
    <source>
        <dbReference type="EMBL" id="SUZ81479.1"/>
    </source>
</evidence>
<dbReference type="GO" id="GO:0003677">
    <property type="term" value="F:DNA binding"/>
    <property type="evidence" value="ECO:0007669"/>
    <property type="project" value="UniProtKB-KW"/>
</dbReference>
<evidence type="ECO:0000256" key="7">
    <source>
        <dbReference type="ARBA" id="ARBA00022840"/>
    </source>
</evidence>
<dbReference type="PANTHER" id="PTHR45866">
    <property type="entry name" value="DNA GYRASE/TOPOISOMERASE SUBUNIT B"/>
    <property type="match status" value="1"/>
</dbReference>
<reference evidence="14" key="1">
    <citation type="submission" date="2018-05" db="EMBL/GenBank/DDBJ databases">
        <authorList>
            <person name="Lanie J.A."/>
            <person name="Ng W.-L."/>
            <person name="Kazmierczak K.M."/>
            <person name="Andrzejewski T.M."/>
            <person name="Davidsen T.M."/>
            <person name="Wayne K.J."/>
            <person name="Tettelin H."/>
            <person name="Glass J.I."/>
            <person name="Rusch D."/>
            <person name="Podicherti R."/>
            <person name="Tsui H.-C.T."/>
            <person name="Winkler M.E."/>
        </authorList>
    </citation>
    <scope>NUCLEOTIDE SEQUENCE</scope>
</reference>
<dbReference type="InterPro" id="IPR020568">
    <property type="entry name" value="Ribosomal_Su5_D2-typ_SF"/>
</dbReference>
<dbReference type="Gene3D" id="3.40.50.670">
    <property type="match status" value="1"/>
</dbReference>
<feature type="domain" description="Toprim" evidence="13">
    <location>
        <begin position="479"/>
        <end position="593"/>
    </location>
</feature>
<dbReference type="InterPro" id="IPR018522">
    <property type="entry name" value="TopoIIA_CS"/>
</dbReference>
<evidence type="ECO:0000256" key="2">
    <source>
        <dbReference type="ARBA" id="ARBA00001946"/>
    </source>
</evidence>
<dbReference type="PROSITE" id="PS50880">
    <property type="entry name" value="TOPRIM"/>
    <property type="match status" value="1"/>
</dbReference>
<dbReference type="PANTHER" id="PTHR45866:SF1">
    <property type="entry name" value="DNA GYRASE SUBUNIT B, MITOCHONDRIAL"/>
    <property type="match status" value="1"/>
</dbReference>
<dbReference type="GO" id="GO:0006265">
    <property type="term" value="P:DNA topological change"/>
    <property type="evidence" value="ECO:0007669"/>
    <property type="project" value="InterPro"/>
</dbReference>
<dbReference type="InterPro" id="IPR002288">
    <property type="entry name" value="DNA_gyrase_B_C"/>
</dbReference>
<dbReference type="PRINTS" id="PR01159">
    <property type="entry name" value="DNAGYRASEB"/>
</dbReference>
<dbReference type="InterPro" id="IPR000565">
    <property type="entry name" value="Topo_IIA_B"/>
</dbReference>
<dbReference type="PRINTS" id="PR00418">
    <property type="entry name" value="TPI2FAMILY"/>
</dbReference>
<dbReference type="InterPro" id="IPR006171">
    <property type="entry name" value="TOPRIM_dom"/>
</dbReference>
<evidence type="ECO:0000259" key="13">
    <source>
        <dbReference type="PROSITE" id="PS50880"/>
    </source>
</evidence>
<sequence length="704" mass="76564">MASRTPSSNTAKKPAKKPTRKASSAKASGNGYDADAIQTLEGLEAVRKRPGMYIGGTGSQGLMHLVWELIDNAVDEAVDGHATRIDVTLHRDQTLEVADNGRGIPIDEHAKRKVSALEVVFTELHAGGKFGGGAYGASGGLHGVGASVVNALSSRLVAQVDREGHTWELAFRNRVAGQLDDGKFKAGHGLRKVKRISKTKTGTRVRFLPDRELFDADAGIDVDEICDRVTRSCYLIPGLKVCVHDKRSGGRREPFEFVSRGGLTDLVNDLSEGDRASEVISLSGIETFTERVPVDGKMRDVERECTVDVSMRWVKGFDTSFQSFVNTIPTDQGGTHVAGFERALTRAVNDVLLKDARKLAKLAKANKHRATKEDIQEGLVAALKIEFPEPQFRGQTKQELGTPAIEKIVYNIVKSGLADWFGGSGPKTHINAVREKIATAIVNRVASKQVLENRRKAASMGSTGMPEKLADCRVHGPDAELIIVEGDSAAGPAKLGRNSENTAILPLRGKVVNAGKATLKQVLDNAEAQSLFTAIGAGQGKDFDLDNARYGRIVILCDADVDGSHIRCLLLTLIHEYMQPLLEAGRVYAAQPPLYSCRVGDTLHRAFTEEERDAITAELTKGRRKATKLTWNRFKGLGEMNVDELAECALDRDSRVLRRLTMEDAKQAKEAARVFDVLMGSDVAQRRDYLISNSALLDPSALDI</sequence>
<evidence type="ECO:0000256" key="6">
    <source>
        <dbReference type="ARBA" id="ARBA00022741"/>
    </source>
</evidence>
<dbReference type="InterPro" id="IPR013759">
    <property type="entry name" value="Topo_IIA_B_C"/>
</dbReference>
<keyword evidence="7" id="KW-0067">ATP-binding</keyword>
<keyword evidence="9" id="KW-0799">Topoisomerase</keyword>
<gene>
    <name evidence="14" type="ORF">METZ01_LOCUS34333</name>
</gene>
<feature type="region of interest" description="Disordered" evidence="12">
    <location>
        <begin position="1"/>
        <end position="31"/>
    </location>
</feature>
<evidence type="ECO:0000256" key="1">
    <source>
        <dbReference type="ARBA" id="ARBA00000185"/>
    </source>
</evidence>
<dbReference type="SUPFAM" id="SSF56719">
    <property type="entry name" value="Type II DNA topoisomerase"/>
    <property type="match status" value="1"/>
</dbReference>
<evidence type="ECO:0000256" key="9">
    <source>
        <dbReference type="ARBA" id="ARBA00023029"/>
    </source>
</evidence>
<comment type="cofactor">
    <cofactor evidence="2">
        <name>Mg(2+)</name>
        <dbReference type="ChEBI" id="CHEBI:18420"/>
    </cofactor>
</comment>
<keyword evidence="10" id="KW-0238">DNA-binding</keyword>
<dbReference type="Pfam" id="PF02518">
    <property type="entry name" value="HATPase_c"/>
    <property type="match status" value="1"/>
</dbReference>
<evidence type="ECO:0000256" key="10">
    <source>
        <dbReference type="ARBA" id="ARBA00023125"/>
    </source>
</evidence>
<dbReference type="InterPro" id="IPR013760">
    <property type="entry name" value="Topo_IIA-like_dom_sf"/>
</dbReference>
<evidence type="ECO:0000256" key="4">
    <source>
        <dbReference type="ARBA" id="ARBA00012895"/>
    </source>
</evidence>
<dbReference type="FunFam" id="3.40.50.670:FF:000001">
    <property type="entry name" value="DNA topoisomerase 2"/>
    <property type="match status" value="1"/>
</dbReference>
<dbReference type="InterPro" id="IPR036890">
    <property type="entry name" value="HATPase_C_sf"/>
</dbReference>
<dbReference type="Pfam" id="PF00204">
    <property type="entry name" value="DNA_gyraseB"/>
    <property type="match status" value="1"/>
</dbReference>
<dbReference type="GO" id="GO:0003918">
    <property type="term" value="F:DNA topoisomerase type II (double strand cut, ATP-hydrolyzing) activity"/>
    <property type="evidence" value="ECO:0007669"/>
    <property type="project" value="UniProtKB-EC"/>
</dbReference>
<dbReference type="InterPro" id="IPR001241">
    <property type="entry name" value="Topo_IIA"/>
</dbReference>
<keyword evidence="5" id="KW-0479">Metal-binding</keyword>
<proteinExistence type="inferred from homology"/>
<dbReference type="GO" id="GO:0005524">
    <property type="term" value="F:ATP binding"/>
    <property type="evidence" value="ECO:0007669"/>
    <property type="project" value="UniProtKB-KW"/>
</dbReference>
<name>A0A381QSG0_9ZZZZ</name>
<dbReference type="PROSITE" id="PS00177">
    <property type="entry name" value="TOPOISOMERASE_II"/>
    <property type="match status" value="1"/>
</dbReference>
<dbReference type="GO" id="GO:0046872">
    <property type="term" value="F:metal ion binding"/>
    <property type="evidence" value="ECO:0007669"/>
    <property type="project" value="UniProtKB-KW"/>
</dbReference>
<dbReference type="InterPro" id="IPR003594">
    <property type="entry name" value="HATPase_dom"/>
</dbReference>
<evidence type="ECO:0000256" key="11">
    <source>
        <dbReference type="ARBA" id="ARBA00023235"/>
    </source>
</evidence>
<keyword evidence="8" id="KW-0460">Magnesium</keyword>